<sequence>MFRCKRSKKYKLRFEMGVAESYDKTPLRGGFVTAEVNDIEEPSTRNASWIHGILYNFTSHFVRGSVGEPSTVFTDLVEYITKKNNYEVGTSKLFISSDQANPFSSCYSSDCHANAICTPVGKGYKCECPSGYRDLNPTHPGRQCLSYVGVNECEKPELNECSPDARCIDLDYLYKCECVAPYVNAAPQGAVPGSVCTIDYCSDVHFCPLNSTCKNVGDQNCNCRPVLAMRFACVTVTSTNAPLDYTTAVRLPSVRTPSLATIAAVLTGKYTDGNPSEPGRVCAALLCGLCNGHGDCIHDSVTNNVTCSCVDGYSGQFCEVAPSNAGLILMTILALLFLLLTLLCCLYLCARCRCFGARGVSEGSASGREILGSDYYTIPRAKLKPGYGAGGEEMMGHDNAAVLGAYLDDGASMSSDGSLEEIERRVTTDVTTREIRTTTVRDEMGNVVSQSQTVSHGPLETDTEQYAVTSSDHFRHASSAGAAGGAAVVGMGSAMGAGHMRESSHAAMYESDSEGSDAGRATYDRVTRVAQSHDFLPGVDPRTGTERRRNEVLTTTTAEEVNYF</sequence>
<dbReference type="InterPro" id="IPR000082">
    <property type="entry name" value="SEA_dom"/>
</dbReference>
<feature type="domain" description="EGF-like" evidence="7">
    <location>
        <begin position="283"/>
        <end position="319"/>
    </location>
</feature>
<feature type="disulfide bond" evidence="4">
    <location>
        <begin position="290"/>
        <end position="307"/>
    </location>
</feature>
<dbReference type="Pfam" id="PF25478">
    <property type="entry name" value="EGF_Mua-3"/>
    <property type="match status" value="1"/>
</dbReference>
<dbReference type="SMART" id="SM00181">
    <property type="entry name" value="EGF"/>
    <property type="match status" value="3"/>
</dbReference>
<keyword evidence="5" id="KW-0472">Membrane</keyword>
<dbReference type="Gene3D" id="2.10.25.10">
    <property type="entry name" value="Laminin"/>
    <property type="match status" value="1"/>
</dbReference>
<accession>A0A0D6LU12</accession>
<dbReference type="InterPro" id="IPR051022">
    <property type="entry name" value="Notch_Cell-Fate_Det"/>
</dbReference>
<evidence type="ECO:0000313" key="8">
    <source>
        <dbReference type="EMBL" id="EPB71137.1"/>
    </source>
</evidence>
<dbReference type="SMART" id="SM00200">
    <property type="entry name" value="SEA"/>
    <property type="match status" value="1"/>
</dbReference>
<feature type="disulfide bond" evidence="4">
    <location>
        <begin position="309"/>
        <end position="318"/>
    </location>
</feature>
<feature type="domain" description="EGF-like" evidence="7">
    <location>
        <begin position="102"/>
        <end position="138"/>
    </location>
</feature>
<evidence type="ECO:0000256" key="3">
    <source>
        <dbReference type="ARBA" id="ARBA00023157"/>
    </source>
</evidence>
<dbReference type="SMART" id="SM00179">
    <property type="entry name" value="EGF_CA"/>
    <property type="match status" value="2"/>
</dbReference>
<keyword evidence="1 4" id="KW-0245">EGF-like domain</keyword>
<evidence type="ECO:0000256" key="1">
    <source>
        <dbReference type="ARBA" id="ARBA00022536"/>
    </source>
</evidence>
<dbReference type="Pfam" id="PF00008">
    <property type="entry name" value="EGF"/>
    <property type="match status" value="1"/>
</dbReference>
<dbReference type="PROSITE" id="PS01186">
    <property type="entry name" value="EGF_2"/>
    <property type="match status" value="1"/>
</dbReference>
<keyword evidence="3 4" id="KW-1015">Disulfide bond</keyword>
<dbReference type="PROSITE" id="PS00010">
    <property type="entry name" value="ASX_HYDROXYL"/>
    <property type="match status" value="1"/>
</dbReference>
<protein>
    <submittedName>
        <fullName evidence="8">EGF-like domain protein</fullName>
    </submittedName>
</protein>
<gene>
    <name evidence="8" type="ORF">ANCCEY_09772</name>
</gene>
<keyword evidence="5" id="KW-0812">Transmembrane</keyword>
<evidence type="ECO:0000259" key="7">
    <source>
        <dbReference type="PROSITE" id="PS50026"/>
    </source>
</evidence>
<dbReference type="AlphaFoldDB" id="A0A0D6LU12"/>
<evidence type="ECO:0000259" key="6">
    <source>
        <dbReference type="PROSITE" id="PS50024"/>
    </source>
</evidence>
<evidence type="ECO:0000256" key="5">
    <source>
        <dbReference type="SAM" id="Phobius"/>
    </source>
</evidence>
<dbReference type="PROSITE" id="PS50024">
    <property type="entry name" value="SEA"/>
    <property type="match status" value="1"/>
</dbReference>
<dbReference type="InterPro" id="IPR000742">
    <property type="entry name" value="EGF"/>
</dbReference>
<organism evidence="8 9">
    <name type="scientific">Ancylostoma ceylanicum</name>
    <dbReference type="NCBI Taxonomy" id="53326"/>
    <lineage>
        <taxon>Eukaryota</taxon>
        <taxon>Metazoa</taxon>
        <taxon>Ecdysozoa</taxon>
        <taxon>Nematoda</taxon>
        <taxon>Chromadorea</taxon>
        <taxon>Rhabditida</taxon>
        <taxon>Rhabditina</taxon>
        <taxon>Rhabditomorpha</taxon>
        <taxon>Strongyloidea</taxon>
        <taxon>Ancylostomatidae</taxon>
        <taxon>Ancylostomatinae</taxon>
        <taxon>Ancylostoma</taxon>
    </lineage>
</organism>
<dbReference type="Proteomes" id="UP000054495">
    <property type="component" value="Unassembled WGS sequence"/>
</dbReference>
<dbReference type="GO" id="GO:0005509">
    <property type="term" value="F:calcium ion binding"/>
    <property type="evidence" value="ECO:0007669"/>
    <property type="project" value="InterPro"/>
</dbReference>
<evidence type="ECO:0000313" key="9">
    <source>
        <dbReference type="Proteomes" id="UP000054495"/>
    </source>
</evidence>
<dbReference type="CDD" id="cd00053">
    <property type="entry name" value="EGF"/>
    <property type="match status" value="1"/>
</dbReference>
<dbReference type="PANTHER" id="PTHR24049">
    <property type="entry name" value="CRUMBS FAMILY MEMBER"/>
    <property type="match status" value="1"/>
</dbReference>
<keyword evidence="9" id="KW-1185">Reference proteome</keyword>
<keyword evidence="5" id="KW-1133">Transmembrane helix</keyword>
<feature type="domain" description="SEA" evidence="6">
    <location>
        <begin position="1"/>
        <end position="105"/>
    </location>
</feature>
<name>A0A0D6LU12_9BILA</name>
<comment type="caution">
    <text evidence="4">Lacks conserved residue(s) required for the propagation of feature annotation.</text>
</comment>
<evidence type="ECO:0000256" key="4">
    <source>
        <dbReference type="PROSITE-ProRule" id="PRU00076"/>
    </source>
</evidence>
<dbReference type="InterPro" id="IPR000152">
    <property type="entry name" value="EGF-type_Asp/Asn_hydroxyl_site"/>
</dbReference>
<dbReference type="SUPFAM" id="SSF57196">
    <property type="entry name" value="EGF/Laminin"/>
    <property type="match status" value="2"/>
</dbReference>
<dbReference type="InterPro" id="IPR001881">
    <property type="entry name" value="EGF-like_Ca-bd_dom"/>
</dbReference>
<dbReference type="PROSITE" id="PS50026">
    <property type="entry name" value="EGF_3"/>
    <property type="match status" value="3"/>
</dbReference>
<dbReference type="GO" id="GO:0016020">
    <property type="term" value="C:membrane"/>
    <property type="evidence" value="ECO:0007669"/>
    <property type="project" value="UniProtKB-SubCell"/>
</dbReference>
<feature type="transmembrane region" description="Helical" evidence="5">
    <location>
        <begin position="327"/>
        <end position="349"/>
    </location>
</feature>
<reference evidence="8 9" key="1">
    <citation type="submission" date="2013-05" db="EMBL/GenBank/DDBJ databases">
        <title>Draft genome of the parasitic nematode Anyclostoma ceylanicum.</title>
        <authorList>
            <person name="Mitreva M."/>
        </authorList>
    </citation>
    <scope>NUCLEOTIDE SEQUENCE [LARGE SCALE GENOMIC DNA]</scope>
</reference>
<dbReference type="EMBL" id="KE125134">
    <property type="protein sequence ID" value="EPB71137.1"/>
    <property type="molecule type" value="Genomic_DNA"/>
</dbReference>
<keyword evidence="2" id="KW-0677">Repeat</keyword>
<proteinExistence type="predicted"/>
<evidence type="ECO:0000256" key="2">
    <source>
        <dbReference type="ARBA" id="ARBA00022737"/>
    </source>
</evidence>
<dbReference type="PROSITE" id="PS00022">
    <property type="entry name" value="EGF_1"/>
    <property type="match status" value="1"/>
</dbReference>
<feature type="domain" description="EGF-like" evidence="7">
    <location>
        <begin position="149"/>
        <end position="188"/>
    </location>
</feature>